<dbReference type="InterPro" id="IPR029016">
    <property type="entry name" value="GAF-like_dom_sf"/>
</dbReference>
<dbReference type="InterPro" id="IPR036097">
    <property type="entry name" value="HisK_dim/P_sf"/>
</dbReference>
<dbReference type="InterPro" id="IPR004358">
    <property type="entry name" value="Sig_transdc_His_kin-like_C"/>
</dbReference>
<dbReference type="SMART" id="SM00065">
    <property type="entry name" value="GAF"/>
    <property type="match status" value="1"/>
</dbReference>
<dbReference type="PANTHER" id="PTHR43711">
    <property type="entry name" value="TWO-COMPONENT HISTIDINE KINASE"/>
    <property type="match status" value="1"/>
</dbReference>
<dbReference type="SMART" id="SM00388">
    <property type="entry name" value="HisKA"/>
    <property type="match status" value="1"/>
</dbReference>
<evidence type="ECO:0000256" key="5">
    <source>
        <dbReference type="ARBA" id="ARBA00022679"/>
    </source>
</evidence>
<dbReference type="EMBL" id="BAAAUT010000022">
    <property type="protein sequence ID" value="GAA3137495.1"/>
    <property type="molecule type" value="Genomic_DNA"/>
</dbReference>
<comment type="subcellular location">
    <subcellularLocation>
        <location evidence="2">Cell membrane</location>
    </subcellularLocation>
</comment>
<evidence type="ECO:0000259" key="9">
    <source>
        <dbReference type="PROSITE" id="PS50109"/>
    </source>
</evidence>
<comment type="catalytic activity">
    <reaction evidence="1">
        <text>ATP + protein L-histidine = ADP + protein N-phospho-L-histidine.</text>
        <dbReference type="EC" id="2.7.13.3"/>
    </reaction>
</comment>
<evidence type="ECO:0000256" key="3">
    <source>
        <dbReference type="ARBA" id="ARBA00012438"/>
    </source>
</evidence>
<dbReference type="InterPro" id="IPR005467">
    <property type="entry name" value="His_kinase_dom"/>
</dbReference>
<keyword evidence="7" id="KW-0902">Two-component regulatory system</keyword>
<feature type="region of interest" description="Disordered" evidence="8">
    <location>
        <begin position="98"/>
        <end position="118"/>
    </location>
</feature>
<dbReference type="Pfam" id="PF02518">
    <property type="entry name" value="HATPase_c"/>
    <property type="match status" value="1"/>
</dbReference>
<dbReference type="SUPFAM" id="SSF47384">
    <property type="entry name" value="Homodimeric domain of signal transducing histidine kinase"/>
    <property type="match status" value="1"/>
</dbReference>
<dbReference type="Gene3D" id="1.10.287.130">
    <property type="match status" value="1"/>
</dbReference>
<dbReference type="SUPFAM" id="SSF55874">
    <property type="entry name" value="ATPase domain of HSP90 chaperone/DNA topoisomerase II/histidine kinase"/>
    <property type="match status" value="1"/>
</dbReference>
<proteinExistence type="predicted"/>
<evidence type="ECO:0000256" key="8">
    <source>
        <dbReference type="SAM" id="MobiDB-lite"/>
    </source>
</evidence>
<evidence type="ECO:0000256" key="1">
    <source>
        <dbReference type="ARBA" id="ARBA00000085"/>
    </source>
</evidence>
<feature type="domain" description="Histidine kinase" evidence="9">
    <location>
        <begin position="187"/>
        <end position="402"/>
    </location>
</feature>
<feature type="region of interest" description="Disordered" evidence="8">
    <location>
        <begin position="398"/>
        <end position="430"/>
    </location>
</feature>
<dbReference type="InterPro" id="IPR050736">
    <property type="entry name" value="Sensor_HK_Regulatory"/>
</dbReference>
<keyword evidence="4" id="KW-0597">Phosphoprotein</keyword>
<keyword evidence="11" id="KW-1185">Reference proteome</keyword>
<keyword evidence="6 10" id="KW-0418">Kinase</keyword>
<dbReference type="Gene3D" id="3.30.565.10">
    <property type="entry name" value="Histidine kinase-like ATPase, C-terminal domain"/>
    <property type="match status" value="1"/>
</dbReference>
<dbReference type="PANTHER" id="PTHR43711:SF1">
    <property type="entry name" value="HISTIDINE KINASE 1"/>
    <property type="match status" value="1"/>
</dbReference>
<dbReference type="SUPFAM" id="SSF55781">
    <property type="entry name" value="GAF domain-like"/>
    <property type="match status" value="1"/>
</dbReference>
<dbReference type="InterPro" id="IPR036890">
    <property type="entry name" value="HATPase_C_sf"/>
</dbReference>
<evidence type="ECO:0000256" key="6">
    <source>
        <dbReference type="ARBA" id="ARBA00022777"/>
    </source>
</evidence>
<reference evidence="11" key="1">
    <citation type="journal article" date="2019" name="Int. J. Syst. Evol. Microbiol.">
        <title>The Global Catalogue of Microorganisms (GCM) 10K type strain sequencing project: providing services to taxonomists for standard genome sequencing and annotation.</title>
        <authorList>
            <consortium name="The Broad Institute Genomics Platform"/>
            <consortium name="The Broad Institute Genome Sequencing Center for Infectious Disease"/>
            <person name="Wu L."/>
            <person name="Ma J."/>
        </authorList>
    </citation>
    <scope>NUCLEOTIDE SEQUENCE [LARGE SCALE GENOMIC DNA]</scope>
    <source>
        <strain evidence="11">JCM 9373</strain>
    </source>
</reference>
<keyword evidence="5" id="KW-0808">Transferase</keyword>
<evidence type="ECO:0000256" key="2">
    <source>
        <dbReference type="ARBA" id="ARBA00004236"/>
    </source>
</evidence>
<organism evidence="10 11">
    <name type="scientific">Planomonospora alba</name>
    <dbReference type="NCBI Taxonomy" id="161354"/>
    <lineage>
        <taxon>Bacteria</taxon>
        <taxon>Bacillati</taxon>
        <taxon>Actinomycetota</taxon>
        <taxon>Actinomycetes</taxon>
        <taxon>Streptosporangiales</taxon>
        <taxon>Streptosporangiaceae</taxon>
        <taxon>Planomonospora</taxon>
    </lineage>
</organism>
<protein>
    <recommendedName>
        <fullName evidence="3">histidine kinase</fullName>
        <ecNumber evidence="3">2.7.13.3</ecNumber>
    </recommendedName>
</protein>
<evidence type="ECO:0000256" key="4">
    <source>
        <dbReference type="ARBA" id="ARBA00022553"/>
    </source>
</evidence>
<dbReference type="InterPro" id="IPR003594">
    <property type="entry name" value="HATPase_dom"/>
</dbReference>
<dbReference type="Gene3D" id="3.30.450.40">
    <property type="match status" value="1"/>
</dbReference>
<dbReference type="Pfam" id="PF01590">
    <property type="entry name" value="GAF"/>
    <property type="match status" value="1"/>
</dbReference>
<evidence type="ECO:0000256" key="7">
    <source>
        <dbReference type="ARBA" id="ARBA00023012"/>
    </source>
</evidence>
<dbReference type="SMART" id="SM00387">
    <property type="entry name" value="HATPase_c"/>
    <property type="match status" value="1"/>
</dbReference>
<dbReference type="GO" id="GO:0016301">
    <property type="term" value="F:kinase activity"/>
    <property type="evidence" value="ECO:0007669"/>
    <property type="project" value="UniProtKB-KW"/>
</dbReference>
<dbReference type="PRINTS" id="PR00344">
    <property type="entry name" value="BCTRLSENSOR"/>
</dbReference>
<dbReference type="RefSeq" id="WP_344859919.1">
    <property type="nucleotide sequence ID" value="NZ_BAAAUT010000022.1"/>
</dbReference>
<comment type="caution">
    <text evidence="10">The sequence shown here is derived from an EMBL/GenBank/DDBJ whole genome shotgun (WGS) entry which is preliminary data.</text>
</comment>
<gene>
    <name evidence="10" type="ORF">GCM10010466_30510</name>
</gene>
<dbReference type="PROSITE" id="PS50109">
    <property type="entry name" value="HIS_KIN"/>
    <property type="match status" value="1"/>
</dbReference>
<evidence type="ECO:0000313" key="10">
    <source>
        <dbReference type="EMBL" id="GAA3137495.1"/>
    </source>
</evidence>
<sequence length="430" mass="46497">MAEAPAASDATERTQELDELNALESLLAPDFQAIAVSAAHVCGTPIALVNLVAEDRQYVKGRAGTDLTGMNPPVPFCEHTVAGRRTLEVADARADPRFRDDPIVTDPPRVRSYTGTPMITSQGNALGTVCVMDHRPHRLDAAQHQALRTLATHAVTLIELHGRAHQAEEVVRRLHALQQLKNQFLRNVNHELRTPLTAIRSYLELVREGGLDEATEKHFLQVVERNGDRMLRLVDMMLLMASLNAQTATFTPARVDLSGLARQAVELSGPAARLKGLSLNLHALGRVEVWADTEQLCTALLQVLDNAIKFTSRGGAIDVVVTAGPEPEVEVHDTGIGVESDDLRRVFDDFYRTPQAEEQAAQGTGIGLSIVEKIMEMHGGSARMESEPHEGACIHLTLPAPRGGPTVPGPAGGRVAADEAGSGPEYQKKK</sequence>
<dbReference type="Pfam" id="PF00512">
    <property type="entry name" value="HisKA"/>
    <property type="match status" value="1"/>
</dbReference>
<name>A0ABP6N709_9ACTN</name>
<dbReference type="InterPro" id="IPR003661">
    <property type="entry name" value="HisK_dim/P_dom"/>
</dbReference>
<accession>A0ABP6N709</accession>
<dbReference type="Proteomes" id="UP001500320">
    <property type="component" value="Unassembled WGS sequence"/>
</dbReference>
<dbReference type="EC" id="2.7.13.3" evidence="3"/>
<evidence type="ECO:0000313" key="11">
    <source>
        <dbReference type="Proteomes" id="UP001500320"/>
    </source>
</evidence>
<dbReference type="CDD" id="cd00082">
    <property type="entry name" value="HisKA"/>
    <property type="match status" value="1"/>
</dbReference>
<dbReference type="InterPro" id="IPR003018">
    <property type="entry name" value="GAF"/>
</dbReference>